<feature type="signal peptide" evidence="2">
    <location>
        <begin position="1"/>
        <end position="22"/>
    </location>
</feature>
<dbReference type="EMBL" id="VUOC01000001">
    <property type="protein sequence ID" value="KAA2244799.1"/>
    <property type="molecule type" value="Genomic_DNA"/>
</dbReference>
<evidence type="ECO:0000313" key="4">
    <source>
        <dbReference type="Proteomes" id="UP000324611"/>
    </source>
</evidence>
<dbReference type="AlphaFoldDB" id="A0A5B2W3F2"/>
<dbReference type="RefSeq" id="WP_149836195.1">
    <property type="nucleotide sequence ID" value="NZ_VUOC01000001.1"/>
</dbReference>
<feature type="region of interest" description="Disordered" evidence="1">
    <location>
        <begin position="137"/>
        <end position="156"/>
    </location>
</feature>
<evidence type="ECO:0000313" key="3">
    <source>
        <dbReference type="EMBL" id="KAA2244799.1"/>
    </source>
</evidence>
<name>A0A5B2W3F2_9BACT</name>
<reference evidence="3 4" key="2">
    <citation type="submission" date="2019-09" db="EMBL/GenBank/DDBJ databases">
        <authorList>
            <person name="Jin C."/>
        </authorList>
    </citation>
    <scope>NUCLEOTIDE SEQUENCE [LARGE SCALE GENOMIC DNA]</scope>
    <source>
        <strain evidence="3 4">BN140078</strain>
    </source>
</reference>
<protein>
    <submittedName>
        <fullName evidence="3">Uncharacterized protein</fullName>
    </submittedName>
</protein>
<gene>
    <name evidence="3" type="ORF">F0L74_02145</name>
</gene>
<keyword evidence="2" id="KW-0732">Signal</keyword>
<accession>A0A5B2W3F2</accession>
<dbReference type="Proteomes" id="UP000324611">
    <property type="component" value="Unassembled WGS sequence"/>
</dbReference>
<proteinExistence type="predicted"/>
<reference evidence="3 4" key="1">
    <citation type="submission" date="2019-09" db="EMBL/GenBank/DDBJ databases">
        <title>Chitinophaga ginsengihumi sp. nov., isolated from soil of ginseng rhizosphere.</title>
        <authorList>
            <person name="Lee J."/>
        </authorList>
    </citation>
    <scope>NUCLEOTIDE SEQUENCE [LARGE SCALE GENOMIC DNA]</scope>
    <source>
        <strain evidence="3 4">BN140078</strain>
    </source>
</reference>
<feature type="compositionally biased region" description="Basic and acidic residues" evidence="1">
    <location>
        <begin position="137"/>
        <end position="150"/>
    </location>
</feature>
<feature type="chain" id="PRO_5022760041" evidence="2">
    <location>
        <begin position="23"/>
        <end position="156"/>
    </location>
</feature>
<evidence type="ECO:0000256" key="1">
    <source>
        <dbReference type="SAM" id="MobiDB-lite"/>
    </source>
</evidence>
<organism evidence="3 4">
    <name type="scientific">Chitinophaga agrisoli</name>
    <dbReference type="NCBI Taxonomy" id="2607653"/>
    <lineage>
        <taxon>Bacteria</taxon>
        <taxon>Pseudomonadati</taxon>
        <taxon>Bacteroidota</taxon>
        <taxon>Chitinophagia</taxon>
        <taxon>Chitinophagales</taxon>
        <taxon>Chitinophagaceae</taxon>
        <taxon>Chitinophaga</taxon>
    </lineage>
</organism>
<comment type="caution">
    <text evidence="3">The sequence shown here is derived from an EMBL/GenBank/DDBJ whole genome shotgun (WGS) entry which is preliminary data.</text>
</comment>
<sequence>MKRLFILAVLLSASIAFQPSNAQVRLNVNVNIGSQPAWGPTGYDYAENYYLPDIDAYYNIPSKQFIYLDGPRWVRTATLPARYRGFDLYHSYKVVINEPRPYLHHDVYRTRYAGYRGRYDQVVIRDSHSNRAFADRDHHDHNTWRNDRSRGRGHKH</sequence>
<keyword evidence="4" id="KW-1185">Reference proteome</keyword>
<evidence type="ECO:0000256" key="2">
    <source>
        <dbReference type="SAM" id="SignalP"/>
    </source>
</evidence>